<keyword evidence="1" id="KW-0805">Transcription regulation</keyword>
<dbReference type="SMART" id="SM00530">
    <property type="entry name" value="HTH_XRE"/>
    <property type="match status" value="1"/>
</dbReference>
<dbReference type="InterPro" id="IPR001387">
    <property type="entry name" value="Cro/C1-type_HTH"/>
</dbReference>
<dbReference type="GO" id="GO:0003700">
    <property type="term" value="F:DNA-binding transcription factor activity"/>
    <property type="evidence" value="ECO:0007669"/>
    <property type="project" value="TreeGrafter"/>
</dbReference>
<dbReference type="Pfam" id="PF01381">
    <property type="entry name" value="HTH_3"/>
    <property type="match status" value="1"/>
</dbReference>
<evidence type="ECO:0000256" key="1">
    <source>
        <dbReference type="ARBA" id="ARBA00023015"/>
    </source>
</evidence>
<gene>
    <name evidence="5" type="ORF">DFR49_0784</name>
</gene>
<keyword evidence="2" id="KW-0238">DNA-binding</keyword>
<sequence length="88" mass="9753">MKRTSPGILRGIVAANVRRYRKALGMSQQDFAYDIEMDRTYFGGVERGERNVSIDNIERIARGLNVSADLLLLQPDRSAEDGAASPDP</sequence>
<evidence type="ECO:0000313" key="5">
    <source>
        <dbReference type="EMBL" id="RIA46251.1"/>
    </source>
</evidence>
<name>A0A397PKP9_9SPHN</name>
<reference evidence="5 6" key="1">
    <citation type="submission" date="2018-08" db="EMBL/GenBank/DDBJ databases">
        <title>Genomic Encyclopedia of Type Strains, Phase IV (KMG-IV): sequencing the most valuable type-strain genomes for metagenomic binning, comparative biology and taxonomic classification.</title>
        <authorList>
            <person name="Goeker M."/>
        </authorList>
    </citation>
    <scope>NUCLEOTIDE SEQUENCE [LARGE SCALE GENOMIC DNA]</scope>
    <source>
        <strain evidence="5 6">DSM 25527</strain>
    </source>
</reference>
<dbReference type="InterPro" id="IPR050807">
    <property type="entry name" value="TransReg_Diox_bact_type"/>
</dbReference>
<dbReference type="SUPFAM" id="SSF47413">
    <property type="entry name" value="lambda repressor-like DNA-binding domains"/>
    <property type="match status" value="1"/>
</dbReference>
<evidence type="ECO:0000259" key="4">
    <source>
        <dbReference type="PROSITE" id="PS50943"/>
    </source>
</evidence>
<proteinExistence type="predicted"/>
<keyword evidence="3" id="KW-0804">Transcription</keyword>
<dbReference type="PANTHER" id="PTHR46797:SF23">
    <property type="entry name" value="HTH-TYPE TRANSCRIPTIONAL REGULATOR SUTR"/>
    <property type="match status" value="1"/>
</dbReference>
<dbReference type="OrthoDB" id="9815697at2"/>
<dbReference type="EMBL" id="QXDC01000002">
    <property type="protein sequence ID" value="RIA46251.1"/>
    <property type="molecule type" value="Genomic_DNA"/>
</dbReference>
<dbReference type="GO" id="GO:0003677">
    <property type="term" value="F:DNA binding"/>
    <property type="evidence" value="ECO:0007669"/>
    <property type="project" value="UniProtKB-KW"/>
</dbReference>
<protein>
    <submittedName>
        <fullName evidence="5">Helix-turn-helix protein</fullName>
    </submittedName>
</protein>
<evidence type="ECO:0000256" key="3">
    <source>
        <dbReference type="ARBA" id="ARBA00023163"/>
    </source>
</evidence>
<keyword evidence="6" id="KW-1185">Reference proteome</keyword>
<feature type="domain" description="HTH cro/C1-type" evidence="4">
    <location>
        <begin position="17"/>
        <end position="71"/>
    </location>
</feature>
<dbReference type="AlphaFoldDB" id="A0A397PKP9"/>
<dbReference type="Proteomes" id="UP000266568">
    <property type="component" value="Unassembled WGS sequence"/>
</dbReference>
<evidence type="ECO:0000256" key="2">
    <source>
        <dbReference type="ARBA" id="ARBA00023125"/>
    </source>
</evidence>
<dbReference type="PROSITE" id="PS50943">
    <property type="entry name" value="HTH_CROC1"/>
    <property type="match status" value="1"/>
</dbReference>
<dbReference type="PANTHER" id="PTHR46797">
    <property type="entry name" value="HTH-TYPE TRANSCRIPTIONAL REGULATOR"/>
    <property type="match status" value="1"/>
</dbReference>
<comment type="caution">
    <text evidence="5">The sequence shown here is derived from an EMBL/GenBank/DDBJ whole genome shotgun (WGS) entry which is preliminary data.</text>
</comment>
<evidence type="ECO:0000313" key="6">
    <source>
        <dbReference type="Proteomes" id="UP000266568"/>
    </source>
</evidence>
<dbReference type="GO" id="GO:0005829">
    <property type="term" value="C:cytosol"/>
    <property type="evidence" value="ECO:0007669"/>
    <property type="project" value="TreeGrafter"/>
</dbReference>
<organism evidence="5 6">
    <name type="scientific">Hephaestia caeni</name>
    <dbReference type="NCBI Taxonomy" id="645617"/>
    <lineage>
        <taxon>Bacteria</taxon>
        <taxon>Pseudomonadati</taxon>
        <taxon>Pseudomonadota</taxon>
        <taxon>Alphaproteobacteria</taxon>
        <taxon>Sphingomonadales</taxon>
        <taxon>Sphingomonadaceae</taxon>
        <taxon>Hephaestia</taxon>
    </lineage>
</organism>
<accession>A0A397PKP9</accession>
<dbReference type="CDD" id="cd00093">
    <property type="entry name" value="HTH_XRE"/>
    <property type="match status" value="1"/>
</dbReference>
<dbReference type="Gene3D" id="1.10.260.40">
    <property type="entry name" value="lambda repressor-like DNA-binding domains"/>
    <property type="match status" value="1"/>
</dbReference>
<dbReference type="InterPro" id="IPR010982">
    <property type="entry name" value="Lambda_DNA-bd_dom_sf"/>
</dbReference>